<comment type="caution">
    <text evidence="1">The sequence shown here is derived from an EMBL/GenBank/DDBJ whole genome shotgun (WGS) entry which is preliminary data.</text>
</comment>
<dbReference type="EMBL" id="NOXU01000032">
    <property type="protein sequence ID" value="OYQ31742.1"/>
    <property type="molecule type" value="Genomic_DNA"/>
</dbReference>
<organism evidence="1 2">
    <name type="scientific">Niveispirillum lacus</name>
    <dbReference type="NCBI Taxonomy" id="1981099"/>
    <lineage>
        <taxon>Bacteria</taxon>
        <taxon>Pseudomonadati</taxon>
        <taxon>Pseudomonadota</taxon>
        <taxon>Alphaproteobacteria</taxon>
        <taxon>Rhodospirillales</taxon>
        <taxon>Azospirillaceae</taxon>
        <taxon>Niveispirillum</taxon>
    </lineage>
</organism>
<reference evidence="1 2" key="1">
    <citation type="submission" date="2017-07" db="EMBL/GenBank/DDBJ databases">
        <title>Niveispirillum cyanobacteriorum sp. nov., isolated from cyanobacterial aggregates in a eutrophic lake.</title>
        <authorList>
            <person name="Cai H."/>
        </authorList>
    </citation>
    <scope>NUCLEOTIDE SEQUENCE [LARGE SCALE GENOMIC DNA]</scope>
    <source>
        <strain evidence="2">TH1-14</strain>
    </source>
</reference>
<gene>
    <name evidence="1" type="ORF">CHU95_21665</name>
</gene>
<evidence type="ECO:0000313" key="1">
    <source>
        <dbReference type="EMBL" id="OYQ31742.1"/>
    </source>
</evidence>
<sequence length="538" mass="59234">MVARADAIIVAEAASLAPRRGPEPYQYPPFATFRRLSALKGVGPEQADLALGFFSGGPLGADQVNPCLLFMPQRGQRYVLFLARQADGSWTILSAAGGDVAAPYGGAKSRWVHLIRDYVAMQKAGPETALRALEADLRSRLRPDADPDAQWRARHALDYLTGAWPSMPTAHLTAMVTRSERGEPPAWGGRIDNGMGRYLPWSGADQRPWLELLAGVIDGAGQSLEGKDSRRADYALLALVTGHHPDAVPFFQARLNHNRDLRSLIWTIRHLALLGRRAEALDLLERDFELLIFTDNPWHYSDDLEGFIRAMQGRVGPDEQSEAWLQDPAVATRWPKVALVLGREVRGFGDRLLEDIFGRHSQYVPNDEEMAAALATTSNRGVRDWAHAQAAALIPQLPEPIPMGWPPPMTGAQRLAPILLAMNEWPRMRPLIEQIWCSDPGARKMFIFYAGTDARDPFILADLLASTDPADAIQRAQIQQALIRFYAREDGSTPMSPFGAVDPSLPDLTDARLIRDAMAGGQGPGRPFFCAIPSVAKP</sequence>
<dbReference type="AlphaFoldDB" id="A0A255YRB5"/>
<proteinExistence type="predicted"/>
<keyword evidence="2" id="KW-1185">Reference proteome</keyword>
<protein>
    <submittedName>
        <fullName evidence="1">Uncharacterized protein</fullName>
    </submittedName>
</protein>
<evidence type="ECO:0000313" key="2">
    <source>
        <dbReference type="Proteomes" id="UP000216998"/>
    </source>
</evidence>
<dbReference type="Proteomes" id="UP000216998">
    <property type="component" value="Unassembled WGS sequence"/>
</dbReference>
<accession>A0A255YRB5</accession>
<name>A0A255YRB5_9PROT</name>